<evidence type="ECO:0000256" key="1">
    <source>
        <dbReference type="ARBA" id="ARBA00022603"/>
    </source>
</evidence>
<dbReference type="InterPro" id="IPR050078">
    <property type="entry name" value="Ribosomal_L11_MeTrfase_PrmA"/>
</dbReference>
<dbReference type="InterPro" id="IPR029063">
    <property type="entry name" value="SAM-dependent_MTases_sf"/>
</dbReference>
<evidence type="ECO:0000256" key="5">
    <source>
        <dbReference type="ARBA" id="ARBA00042266"/>
    </source>
</evidence>
<dbReference type="Proteomes" id="UP001562425">
    <property type="component" value="Unassembled WGS sequence"/>
</dbReference>
<dbReference type="GO" id="GO:0008168">
    <property type="term" value="F:methyltransferase activity"/>
    <property type="evidence" value="ECO:0007669"/>
    <property type="project" value="UniProtKB-KW"/>
</dbReference>
<dbReference type="PANTHER" id="PTHR43648">
    <property type="entry name" value="ELECTRON TRANSFER FLAVOPROTEIN BETA SUBUNIT LYSINE METHYLTRANSFERASE"/>
    <property type="match status" value="1"/>
</dbReference>
<keyword evidence="8" id="KW-1185">Reference proteome</keyword>
<feature type="region of interest" description="Disordered" evidence="6">
    <location>
        <begin position="55"/>
        <end position="100"/>
    </location>
</feature>
<comment type="caution">
    <text evidence="7">The sequence shown here is derived from an EMBL/GenBank/DDBJ whole genome shotgun (WGS) entry which is preliminary data.</text>
</comment>
<evidence type="ECO:0000313" key="7">
    <source>
        <dbReference type="EMBL" id="KAL1396691.1"/>
    </source>
</evidence>
<keyword evidence="1" id="KW-0489">Methyltransferase</keyword>
<evidence type="ECO:0000256" key="6">
    <source>
        <dbReference type="SAM" id="MobiDB-lite"/>
    </source>
</evidence>
<dbReference type="AlphaFoldDB" id="A0ABD1DAM8"/>
<protein>
    <recommendedName>
        <fullName evidence="5">ETFB lysine methyltransferase</fullName>
    </recommendedName>
    <alternativeName>
        <fullName evidence="4">Protein N-lysine methyltransferase METTL20</fullName>
    </alternativeName>
</protein>
<evidence type="ECO:0000256" key="4">
    <source>
        <dbReference type="ARBA" id="ARBA00041867"/>
    </source>
</evidence>
<evidence type="ECO:0000256" key="2">
    <source>
        <dbReference type="ARBA" id="ARBA00022679"/>
    </source>
</evidence>
<keyword evidence="2" id="KW-0808">Transferase</keyword>
<dbReference type="Gene3D" id="3.40.50.150">
    <property type="entry name" value="Vaccinia Virus protein VP39"/>
    <property type="match status" value="1"/>
</dbReference>
<reference evidence="7 8" key="1">
    <citation type="submission" date="2024-05" db="EMBL/GenBank/DDBJ databases">
        <title>Culex pipiens pipiens assembly and annotation.</title>
        <authorList>
            <person name="Alout H."/>
            <person name="Durand T."/>
        </authorList>
    </citation>
    <scope>NUCLEOTIDE SEQUENCE [LARGE SCALE GENOMIC DNA]</scope>
    <source>
        <strain evidence="7">HA-2024</strain>
        <tissue evidence="7">Whole body</tissue>
    </source>
</reference>
<comment type="similarity">
    <text evidence="3">Belongs to the methyltransferase superfamily. ETFBKMT family.</text>
</comment>
<gene>
    <name evidence="7" type="ORF">pipiens_010343</name>
</gene>
<accession>A0ABD1DAM8</accession>
<name>A0ABD1DAM8_CULPP</name>
<dbReference type="GO" id="GO:0032259">
    <property type="term" value="P:methylation"/>
    <property type="evidence" value="ECO:0007669"/>
    <property type="project" value="UniProtKB-KW"/>
</dbReference>
<dbReference type="PANTHER" id="PTHR43648:SF1">
    <property type="entry name" value="ELECTRON TRANSFER FLAVOPROTEIN BETA SUBUNIT LYSINE METHYLTRANSFERASE"/>
    <property type="match status" value="1"/>
</dbReference>
<organism evidence="7 8">
    <name type="scientific">Culex pipiens pipiens</name>
    <name type="common">Northern house mosquito</name>
    <dbReference type="NCBI Taxonomy" id="38569"/>
    <lineage>
        <taxon>Eukaryota</taxon>
        <taxon>Metazoa</taxon>
        <taxon>Ecdysozoa</taxon>
        <taxon>Arthropoda</taxon>
        <taxon>Hexapoda</taxon>
        <taxon>Insecta</taxon>
        <taxon>Pterygota</taxon>
        <taxon>Neoptera</taxon>
        <taxon>Endopterygota</taxon>
        <taxon>Diptera</taxon>
        <taxon>Nematocera</taxon>
        <taxon>Culicoidea</taxon>
        <taxon>Culicidae</taxon>
        <taxon>Culicinae</taxon>
        <taxon>Culicini</taxon>
        <taxon>Culex</taxon>
        <taxon>Culex</taxon>
    </lineage>
</organism>
<feature type="compositionally biased region" description="Polar residues" evidence="6">
    <location>
        <begin position="55"/>
        <end position="65"/>
    </location>
</feature>
<dbReference type="EMBL" id="JBEHCU010006609">
    <property type="protein sequence ID" value="KAL1396691.1"/>
    <property type="molecule type" value="Genomic_DNA"/>
</dbReference>
<sequence>MLLRKLAARCQSAASGGGVFVAAAAANLQPCLLRRFRPGISFCYHDAVEYHDDGSTNTGKNSGSMGETPCHSPVPPVQVPGGSDHLIQSSSPSPPQTTNSLRSKILRNTCISRHHLTPEIVLRLITAECDIYHRPMASNSADEGHGFDADPFWGFYWPGGQALTRFILDNGHLFEGRRVLDVGSALEATRINAELNQVTAASLELDQRNRIGDVNDSYDVVLIGDLFYDTEIADLLLPWLAALTKTARKTEIYVGDPGRHGLTRREGRLGSSMTQLARYELPANVCIENNGFSHATVWKSITTFLKLNMAIKNQRIADLYFTFLSLKSICNLVYKRGYVKQRQCCITITDQIECWTHSTSFQYSEKVQRLKCFV</sequence>
<evidence type="ECO:0000256" key="3">
    <source>
        <dbReference type="ARBA" id="ARBA00037932"/>
    </source>
</evidence>
<proteinExistence type="inferred from homology"/>
<dbReference type="SUPFAM" id="SSF53335">
    <property type="entry name" value="S-adenosyl-L-methionine-dependent methyltransferases"/>
    <property type="match status" value="1"/>
</dbReference>
<evidence type="ECO:0000313" key="8">
    <source>
        <dbReference type="Proteomes" id="UP001562425"/>
    </source>
</evidence>